<organism evidence="1">
    <name type="scientific">viral metagenome</name>
    <dbReference type="NCBI Taxonomy" id="1070528"/>
    <lineage>
        <taxon>unclassified sequences</taxon>
        <taxon>metagenomes</taxon>
        <taxon>organismal metagenomes</taxon>
    </lineage>
</organism>
<dbReference type="EMBL" id="MN740443">
    <property type="protein sequence ID" value="QHU26665.1"/>
    <property type="molecule type" value="Genomic_DNA"/>
</dbReference>
<sequence>MASAASVKTIEMFAIDGFEALVFTVCPTMVKREAIEAFVRKANPTKTAAFQSEIANRIQDYSEAFLRTPRALEKKPSEIEMAAIIETIRQFAKDDFRFGLFKKNLQLVFDLMTDSVKEVYLINNGNLCKLLNETMDFLRASRDEMRFDAKYSSDGKKVTFGLRKV</sequence>
<name>A0A6C0L993_9ZZZZ</name>
<reference evidence="1" key="1">
    <citation type="journal article" date="2020" name="Nature">
        <title>Giant virus diversity and host interactions through global metagenomics.</title>
        <authorList>
            <person name="Schulz F."/>
            <person name="Roux S."/>
            <person name="Paez-Espino D."/>
            <person name="Jungbluth S."/>
            <person name="Walsh D.A."/>
            <person name="Denef V.J."/>
            <person name="McMahon K.D."/>
            <person name="Konstantinidis K.T."/>
            <person name="Eloe-Fadrosh E.A."/>
            <person name="Kyrpides N.C."/>
            <person name="Woyke T."/>
        </authorList>
    </citation>
    <scope>NUCLEOTIDE SEQUENCE</scope>
    <source>
        <strain evidence="1">GVMAG-M-3300027759-42</strain>
    </source>
</reference>
<proteinExistence type="predicted"/>
<protein>
    <submittedName>
        <fullName evidence="1">Uncharacterized protein</fullName>
    </submittedName>
</protein>
<evidence type="ECO:0000313" key="1">
    <source>
        <dbReference type="EMBL" id="QHU26665.1"/>
    </source>
</evidence>
<accession>A0A6C0L993</accession>
<dbReference type="AlphaFoldDB" id="A0A6C0L993"/>